<keyword evidence="3" id="KW-1185">Reference proteome</keyword>
<proteinExistence type="predicted"/>
<dbReference type="Proteomes" id="UP000199372">
    <property type="component" value="Unassembled WGS sequence"/>
</dbReference>
<evidence type="ECO:0000313" key="2">
    <source>
        <dbReference type="EMBL" id="SEN32350.1"/>
    </source>
</evidence>
<dbReference type="AlphaFoldDB" id="A0A1H8FL62"/>
<dbReference type="Gene3D" id="3.30.10.10">
    <property type="entry name" value="Trypsin Inhibitor V, subunit A"/>
    <property type="match status" value="1"/>
</dbReference>
<keyword evidence="1" id="KW-0732">Signal</keyword>
<dbReference type="InterPro" id="IPR021719">
    <property type="entry name" value="Prot_inh_I78"/>
</dbReference>
<dbReference type="PROSITE" id="PS51257">
    <property type="entry name" value="PROKAR_LIPOPROTEIN"/>
    <property type="match status" value="1"/>
</dbReference>
<organism evidence="2 3">
    <name type="scientific">Palleronia pelagia</name>
    <dbReference type="NCBI Taxonomy" id="387096"/>
    <lineage>
        <taxon>Bacteria</taxon>
        <taxon>Pseudomonadati</taxon>
        <taxon>Pseudomonadota</taxon>
        <taxon>Alphaproteobacteria</taxon>
        <taxon>Rhodobacterales</taxon>
        <taxon>Roseobacteraceae</taxon>
        <taxon>Palleronia</taxon>
    </lineage>
</organism>
<dbReference type="OrthoDB" id="8724542at2"/>
<feature type="chain" id="PRO_5011451699" evidence="1">
    <location>
        <begin position="21"/>
        <end position="95"/>
    </location>
</feature>
<dbReference type="RefSeq" id="WP_091845138.1">
    <property type="nucleotide sequence ID" value="NZ_FOCM01000003.1"/>
</dbReference>
<gene>
    <name evidence="2" type="ORF">SAMN04488011_103377</name>
</gene>
<evidence type="ECO:0000313" key="3">
    <source>
        <dbReference type="Proteomes" id="UP000199372"/>
    </source>
</evidence>
<protein>
    <submittedName>
        <fullName evidence="2">Peptidase inhibitor I78 family protein</fullName>
    </submittedName>
</protein>
<feature type="signal peptide" evidence="1">
    <location>
        <begin position="1"/>
        <end position="20"/>
    </location>
</feature>
<sequence length="95" mass="9285">MRAPALALALPILAACQASAPSVPAPAASAVDPSVCGADGLQGFVGGPVGPAQQAAGQSITRVYAQGDPVTMDMLPERINIVTDGQGTVLAITCG</sequence>
<dbReference type="Pfam" id="PF11720">
    <property type="entry name" value="Inhibitor_I78"/>
    <property type="match status" value="1"/>
</dbReference>
<dbReference type="EMBL" id="FOCM01000003">
    <property type="protein sequence ID" value="SEN32350.1"/>
    <property type="molecule type" value="Genomic_DNA"/>
</dbReference>
<name>A0A1H8FL62_9RHOB</name>
<evidence type="ECO:0000256" key="1">
    <source>
        <dbReference type="SAM" id="SignalP"/>
    </source>
</evidence>
<reference evidence="3" key="1">
    <citation type="submission" date="2016-10" db="EMBL/GenBank/DDBJ databases">
        <authorList>
            <person name="Varghese N."/>
            <person name="Submissions S."/>
        </authorList>
    </citation>
    <scope>NUCLEOTIDE SEQUENCE [LARGE SCALE GENOMIC DNA]</scope>
    <source>
        <strain evidence="3">DSM 26893</strain>
    </source>
</reference>
<accession>A0A1H8FL62</accession>